<dbReference type="EMBL" id="JAGGKO010000001">
    <property type="protein sequence ID" value="MBP1954341.1"/>
    <property type="molecule type" value="Genomic_DNA"/>
</dbReference>
<reference evidence="4" key="3">
    <citation type="submission" date="2021-03" db="EMBL/GenBank/DDBJ databases">
        <title>Genomic Encyclopedia of Type Strains, Phase IV (KMG-IV): sequencing the most valuable type-strain genomes for metagenomic binning, comparative biology and taxonomic classification.</title>
        <authorList>
            <person name="Goeker M."/>
        </authorList>
    </citation>
    <scope>NUCLEOTIDE SEQUENCE</scope>
    <source>
        <strain evidence="4">DSM 22443</strain>
    </source>
</reference>
<name>A0A830FTK6_9EURY</name>
<sequence length="162" mass="17459">MAERDVTVRPARPDERVAVRRVLDAAVLAVDDELLARALDDEGALVAVSEGRVVGALVADTAGARDGTERDGEAGEEEASDDATNDDGEESRERSGAHVDAIAVTRRRRARGVGTALVTAAAERWRPLSADFDADVRPFYEKLGFEIGALDGDEERHRGRLH</sequence>
<dbReference type="RefSeq" id="WP_229732292.1">
    <property type="nucleotide sequence ID" value="NZ_BMOO01000001.1"/>
</dbReference>
<feature type="region of interest" description="Disordered" evidence="1">
    <location>
        <begin position="59"/>
        <end position="101"/>
    </location>
</feature>
<feature type="domain" description="N-acetyltransferase" evidence="2">
    <location>
        <begin position="6"/>
        <end position="162"/>
    </location>
</feature>
<evidence type="ECO:0000313" key="3">
    <source>
        <dbReference type="EMBL" id="GGM59289.1"/>
    </source>
</evidence>
<accession>A0A830FTK6</accession>
<dbReference type="Pfam" id="PF13508">
    <property type="entry name" value="Acetyltransf_7"/>
    <property type="match status" value="1"/>
</dbReference>
<evidence type="ECO:0000313" key="4">
    <source>
        <dbReference type="EMBL" id="MBP1954341.1"/>
    </source>
</evidence>
<dbReference type="InterPro" id="IPR016181">
    <property type="entry name" value="Acyl_CoA_acyltransferase"/>
</dbReference>
<evidence type="ECO:0000256" key="1">
    <source>
        <dbReference type="SAM" id="MobiDB-lite"/>
    </source>
</evidence>
<proteinExistence type="predicted"/>
<dbReference type="Gene3D" id="3.40.630.30">
    <property type="match status" value="1"/>
</dbReference>
<protein>
    <submittedName>
        <fullName evidence="4">GNAT superfamily N-acetyltransferase</fullName>
    </submittedName>
</protein>
<dbReference type="PROSITE" id="PS51186">
    <property type="entry name" value="GNAT"/>
    <property type="match status" value="1"/>
</dbReference>
<dbReference type="SUPFAM" id="SSF55729">
    <property type="entry name" value="Acyl-CoA N-acyltransferases (Nat)"/>
    <property type="match status" value="1"/>
</dbReference>
<feature type="compositionally biased region" description="Acidic residues" evidence="1">
    <location>
        <begin position="74"/>
        <end position="90"/>
    </location>
</feature>
<reference evidence="3" key="1">
    <citation type="journal article" date="2014" name="Int. J. Syst. Evol. Microbiol.">
        <title>Complete genome sequence of Corynebacterium casei LMG S-19264T (=DSM 44701T), isolated from a smear-ripened cheese.</title>
        <authorList>
            <consortium name="US DOE Joint Genome Institute (JGI-PGF)"/>
            <person name="Walter F."/>
            <person name="Albersmeier A."/>
            <person name="Kalinowski J."/>
            <person name="Ruckert C."/>
        </authorList>
    </citation>
    <scope>NUCLEOTIDE SEQUENCE</scope>
    <source>
        <strain evidence="3">JCM 16108</strain>
    </source>
</reference>
<dbReference type="GO" id="GO:0016747">
    <property type="term" value="F:acyltransferase activity, transferring groups other than amino-acyl groups"/>
    <property type="evidence" value="ECO:0007669"/>
    <property type="project" value="InterPro"/>
</dbReference>
<reference evidence="3" key="2">
    <citation type="submission" date="2020-09" db="EMBL/GenBank/DDBJ databases">
        <authorList>
            <person name="Sun Q."/>
            <person name="Ohkuma M."/>
        </authorList>
    </citation>
    <scope>NUCLEOTIDE SEQUENCE</scope>
    <source>
        <strain evidence="3">JCM 16108</strain>
    </source>
</reference>
<dbReference type="InterPro" id="IPR000182">
    <property type="entry name" value="GNAT_dom"/>
</dbReference>
<dbReference type="EMBL" id="BMOO01000001">
    <property type="protein sequence ID" value="GGM59289.1"/>
    <property type="molecule type" value="Genomic_DNA"/>
</dbReference>
<dbReference type="Proteomes" id="UP000765891">
    <property type="component" value="Unassembled WGS sequence"/>
</dbReference>
<evidence type="ECO:0000313" key="5">
    <source>
        <dbReference type="Proteomes" id="UP000614609"/>
    </source>
</evidence>
<keyword evidence="5" id="KW-1185">Reference proteome</keyword>
<comment type="caution">
    <text evidence="3">The sequence shown here is derived from an EMBL/GenBank/DDBJ whole genome shotgun (WGS) entry which is preliminary data.</text>
</comment>
<gene>
    <name evidence="3" type="ORF">GCM10009017_06760</name>
    <name evidence="4" type="ORF">J2752_001222</name>
</gene>
<evidence type="ECO:0000259" key="2">
    <source>
        <dbReference type="PROSITE" id="PS51186"/>
    </source>
</evidence>
<dbReference type="AlphaFoldDB" id="A0A830FTK6"/>
<dbReference type="Proteomes" id="UP000614609">
    <property type="component" value="Unassembled WGS sequence"/>
</dbReference>
<organism evidence="3 5">
    <name type="scientific">Halarchaeum rubridurum</name>
    <dbReference type="NCBI Taxonomy" id="489911"/>
    <lineage>
        <taxon>Archaea</taxon>
        <taxon>Methanobacteriati</taxon>
        <taxon>Methanobacteriota</taxon>
        <taxon>Stenosarchaea group</taxon>
        <taxon>Halobacteria</taxon>
        <taxon>Halobacteriales</taxon>
        <taxon>Halobacteriaceae</taxon>
    </lineage>
</organism>